<feature type="transmembrane region" description="Helical" evidence="1">
    <location>
        <begin position="212"/>
        <end position="235"/>
    </location>
</feature>
<evidence type="ECO:0000313" key="2">
    <source>
        <dbReference type="EMBL" id="KIC56569.1"/>
    </source>
</evidence>
<sequence>MRQGGGNYLQIADTIGDTVRGLRTLDLGGTVSEAVDALGETARTVADDIARAEQRYRATGNALVGYAAALASAQDDSLAALQRAHAAQNGAVDAQRERRRYLHLSESSDDPAEALRYERLADDAGIDSRQASAAVGVARQQILDAAARRDRAAETARDEIQNTTSEDGLNDSWWDDWGKDVLSVITDVAGTISAIAGILALVVSWIPVIGQALAAALLLVAGIAAIINAVGNIVLASTGDRTWGEAAVSIVGAALAVIGLGGAARVVGNVAMAGRINAQAAAEVAARGGTETFGALTVQQAIRLRPQQLAESERLWATPVADLAKGDDVFRLYGDGAAQTGASWSTRAPSTFGDYRSALGLPDVNSAERLVHATVDDVGAVVLQRHALPLDGMPGGAPEYIIVGGDLASKGLTNVTDIVWSVAR</sequence>
<evidence type="ECO:0000313" key="3">
    <source>
        <dbReference type="Proteomes" id="UP000031202"/>
    </source>
</evidence>
<name>A0A0B4C699_9MICO</name>
<proteinExistence type="predicted"/>
<accession>A0A0B4C699</accession>
<keyword evidence="1" id="KW-0472">Membrane</keyword>
<comment type="caution">
    <text evidence="2">The sequence shown here is derived from an EMBL/GenBank/DDBJ whole genome shotgun (WGS) entry which is preliminary data.</text>
</comment>
<keyword evidence="1" id="KW-0812">Transmembrane</keyword>
<dbReference type="AlphaFoldDB" id="A0A0B4C699"/>
<feature type="transmembrane region" description="Helical" evidence="1">
    <location>
        <begin position="181"/>
        <end position="206"/>
    </location>
</feature>
<protein>
    <submittedName>
        <fullName evidence="2">Uncharacterized protein</fullName>
    </submittedName>
</protein>
<evidence type="ECO:0000256" key="1">
    <source>
        <dbReference type="SAM" id="Phobius"/>
    </source>
</evidence>
<dbReference type="EMBL" id="JWSZ01000016">
    <property type="protein sequence ID" value="KIC56569.1"/>
    <property type="molecule type" value="Genomic_DNA"/>
</dbReference>
<dbReference type="Proteomes" id="UP000031202">
    <property type="component" value="Unassembled WGS sequence"/>
</dbReference>
<gene>
    <name evidence="2" type="ORF">RM52_12150</name>
</gene>
<reference evidence="2 3" key="1">
    <citation type="submission" date="2014-12" db="EMBL/GenBank/DDBJ databases">
        <title>Genome sequencing of Microbacterium hominis TPW29.</title>
        <authorList>
            <person name="Tan P.W."/>
            <person name="Chan K.-G."/>
        </authorList>
    </citation>
    <scope>NUCLEOTIDE SEQUENCE [LARGE SCALE GENOMIC DNA]</scope>
    <source>
        <strain evidence="2 3">TPW29</strain>
    </source>
</reference>
<keyword evidence="1" id="KW-1133">Transmembrane helix</keyword>
<feature type="transmembrane region" description="Helical" evidence="1">
    <location>
        <begin position="247"/>
        <end position="267"/>
    </location>
</feature>
<organism evidence="2 3">
    <name type="scientific">Microbacterium hominis</name>
    <dbReference type="NCBI Taxonomy" id="162426"/>
    <lineage>
        <taxon>Bacteria</taxon>
        <taxon>Bacillati</taxon>
        <taxon>Actinomycetota</taxon>
        <taxon>Actinomycetes</taxon>
        <taxon>Micrococcales</taxon>
        <taxon>Microbacteriaceae</taxon>
        <taxon>Microbacterium</taxon>
    </lineage>
</organism>